<proteinExistence type="predicted"/>
<reference evidence="4 5" key="1">
    <citation type="submission" date="2018-07" db="EMBL/GenBank/DDBJ databases">
        <title>Draft genome sequence of Ancylomarina sp. M1P.</title>
        <authorList>
            <person name="Yadav S."/>
            <person name="Villanueva L."/>
            <person name="Damste J.S.S."/>
        </authorList>
    </citation>
    <scope>NUCLEOTIDE SEQUENCE [LARGE SCALE GENOMIC DNA]</scope>
    <source>
        <strain evidence="4 5">M1P</strain>
    </source>
</reference>
<evidence type="ECO:0000259" key="2">
    <source>
        <dbReference type="PROSITE" id="PS50110"/>
    </source>
</evidence>
<gene>
    <name evidence="4" type="ORF">DWB61_15710</name>
</gene>
<dbReference type="Proteomes" id="UP000285794">
    <property type="component" value="Unassembled WGS sequence"/>
</dbReference>
<dbReference type="PROSITE" id="PS50930">
    <property type="entry name" value="HTH_LYTTR"/>
    <property type="match status" value="1"/>
</dbReference>
<dbReference type="InterPro" id="IPR011006">
    <property type="entry name" value="CheY-like_superfamily"/>
</dbReference>
<evidence type="ECO:0000313" key="4">
    <source>
        <dbReference type="EMBL" id="RRG19352.1"/>
    </source>
</evidence>
<feature type="domain" description="Response regulatory" evidence="2">
    <location>
        <begin position="2"/>
        <end position="114"/>
    </location>
</feature>
<dbReference type="PANTHER" id="PTHR37299">
    <property type="entry name" value="TRANSCRIPTIONAL REGULATOR-RELATED"/>
    <property type="match status" value="1"/>
</dbReference>
<dbReference type="SUPFAM" id="SSF52172">
    <property type="entry name" value="CheY-like"/>
    <property type="match status" value="1"/>
</dbReference>
<feature type="domain" description="HTH LytTR-type" evidence="3">
    <location>
        <begin position="132"/>
        <end position="234"/>
    </location>
</feature>
<dbReference type="InterPro" id="IPR001789">
    <property type="entry name" value="Sig_transdc_resp-reg_receiver"/>
</dbReference>
<dbReference type="EMBL" id="QQWG01000021">
    <property type="protein sequence ID" value="RRG19352.1"/>
    <property type="molecule type" value="Genomic_DNA"/>
</dbReference>
<dbReference type="Gene3D" id="2.40.50.1020">
    <property type="entry name" value="LytTr DNA-binding domain"/>
    <property type="match status" value="1"/>
</dbReference>
<evidence type="ECO:0000259" key="3">
    <source>
        <dbReference type="PROSITE" id="PS50930"/>
    </source>
</evidence>
<feature type="modified residue" description="4-aspartylphosphate" evidence="1">
    <location>
        <position position="54"/>
    </location>
</feature>
<name>A0A425XXF2_9BACT</name>
<dbReference type="SMART" id="SM00448">
    <property type="entry name" value="REC"/>
    <property type="match status" value="1"/>
</dbReference>
<accession>A0A425XXF2</accession>
<dbReference type="GO" id="GO:0003677">
    <property type="term" value="F:DNA binding"/>
    <property type="evidence" value="ECO:0007669"/>
    <property type="project" value="UniProtKB-KW"/>
</dbReference>
<dbReference type="InterPro" id="IPR046947">
    <property type="entry name" value="LytR-like"/>
</dbReference>
<evidence type="ECO:0000313" key="5">
    <source>
        <dbReference type="Proteomes" id="UP000285794"/>
    </source>
</evidence>
<dbReference type="InterPro" id="IPR007492">
    <property type="entry name" value="LytTR_DNA-bd_dom"/>
</dbReference>
<dbReference type="OrthoDB" id="1490554at2"/>
<organism evidence="4 5">
    <name type="scientific">Ancylomarina euxinus</name>
    <dbReference type="NCBI Taxonomy" id="2283627"/>
    <lineage>
        <taxon>Bacteria</taxon>
        <taxon>Pseudomonadati</taxon>
        <taxon>Bacteroidota</taxon>
        <taxon>Bacteroidia</taxon>
        <taxon>Marinilabiliales</taxon>
        <taxon>Marinifilaceae</taxon>
        <taxon>Ancylomarina</taxon>
    </lineage>
</organism>
<comment type="caution">
    <text evidence="4">The sequence shown here is derived from an EMBL/GenBank/DDBJ whole genome shotgun (WGS) entry which is preliminary data.</text>
</comment>
<keyword evidence="1" id="KW-0597">Phosphoprotein</keyword>
<sequence length="237" mass="27273">MNCVVIDDDKLSRKVVESYIERTDYLTLIASYPSAIEAINEIKKNDPIDLIFLDVEMPEMTGMEFLNSLNTTPQVIIISSKEQYALEAFEYDVSDYLLKPISYSRFFKAVNKVNSRVEKNGNAIITPENNEIFIKSNSTLVKLHYDDILWVEALENYVVVNTFTDKYTIHFTMKAIEDKMPSHLFSRIHRSYVVNLKKIEMIEDNSVVITTDGGSKSIPIGKSYREKLMGDINLMTR</sequence>
<dbReference type="Pfam" id="PF04397">
    <property type="entry name" value="LytTR"/>
    <property type="match status" value="1"/>
</dbReference>
<dbReference type="GO" id="GO:0000156">
    <property type="term" value="F:phosphorelay response regulator activity"/>
    <property type="evidence" value="ECO:0007669"/>
    <property type="project" value="InterPro"/>
</dbReference>
<dbReference type="PANTHER" id="PTHR37299:SF1">
    <property type="entry name" value="STAGE 0 SPORULATION PROTEIN A HOMOLOG"/>
    <property type="match status" value="1"/>
</dbReference>
<keyword evidence="5" id="KW-1185">Reference proteome</keyword>
<keyword evidence="4" id="KW-0238">DNA-binding</keyword>
<dbReference type="RefSeq" id="WP_125031837.1">
    <property type="nucleotide sequence ID" value="NZ_JAPXVP010000018.1"/>
</dbReference>
<protein>
    <submittedName>
        <fullName evidence="4">DNA-binding response regulator</fullName>
    </submittedName>
</protein>
<dbReference type="Pfam" id="PF00072">
    <property type="entry name" value="Response_reg"/>
    <property type="match status" value="1"/>
</dbReference>
<dbReference type="PROSITE" id="PS50110">
    <property type="entry name" value="RESPONSE_REGULATORY"/>
    <property type="match status" value="1"/>
</dbReference>
<dbReference type="Gene3D" id="3.40.50.2300">
    <property type="match status" value="1"/>
</dbReference>
<dbReference type="SMART" id="SM00850">
    <property type="entry name" value="LytTR"/>
    <property type="match status" value="1"/>
</dbReference>
<evidence type="ECO:0000256" key="1">
    <source>
        <dbReference type="PROSITE-ProRule" id="PRU00169"/>
    </source>
</evidence>
<dbReference type="AlphaFoldDB" id="A0A425XXF2"/>